<dbReference type="AlphaFoldDB" id="M1DBX1"/>
<evidence type="ECO:0000313" key="2">
    <source>
        <dbReference type="EnsemblPlants" id="PGSC0003DMT400086508"/>
    </source>
</evidence>
<dbReference type="EnsemblPlants" id="PGSC0003DMT400086508">
    <property type="protein sequence ID" value="PGSC0003DMT400086508"/>
    <property type="gene ID" value="PGSC0003DMG400036079"/>
</dbReference>
<sequence length="108" mass="11862">MDNPKHHAQLQRLTGKENMGESSTNMSNFTESSNMGGNAFASHADSSTADATDDFQPVIPPDPTGIEVVIQIAEVTRQSTRPRKQPSWMTDLSVIQLLNLLFILSHNP</sequence>
<dbReference type="InParanoid" id="M1DBX1"/>
<evidence type="ECO:0000256" key="1">
    <source>
        <dbReference type="SAM" id="MobiDB-lite"/>
    </source>
</evidence>
<feature type="compositionally biased region" description="Polar residues" evidence="1">
    <location>
        <begin position="20"/>
        <end position="36"/>
    </location>
</feature>
<proteinExistence type="predicted"/>
<dbReference type="Gramene" id="PGSC0003DMT400086508">
    <property type="protein sequence ID" value="PGSC0003DMT400086508"/>
    <property type="gene ID" value="PGSC0003DMG400036079"/>
</dbReference>
<feature type="region of interest" description="Disordered" evidence="1">
    <location>
        <begin position="1"/>
        <end position="63"/>
    </location>
</feature>
<dbReference type="PaxDb" id="4113-PGSC0003DMT400086508"/>
<keyword evidence="3" id="KW-1185">Reference proteome</keyword>
<accession>M1DBX1</accession>
<protein>
    <submittedName>
        <fullName evidence="2">Uncharacterized protein</fullName>
    </submittedName>
</protein>
<feature type="compositionally biased region" description="Low complexity" evidence="1">
    <location>
        <begin position="39"/>
        <end position="50"/>
    </location>
</feature>
<organism evidence="2 3">
    <name type="scientific">Solanum tuberosum</name>
    <name type="common">Potato</name>
    <dbReference type="NCBI Taxonomy" id="4113"/>
    <lineage>
        <taxon>Eukaryota</taxon>
        <taxon>Viridiplantae</taxon>
        <taxon>Streptophyta</taxon>
        <taxon>Embryophyta</taxon>
        <taxon>Tracheophyta</taxon>
        <taxon>Spermatophyta</taxon>
        <taxon>Magnoliopsida</taxon>
        <taxon>eudicotyledons</taxon>
        <taxon>Gunneridae</taxon>
        <taxon>Pentapetalae</taxon>
        <taxon>asterids</taxon>
        <taxon>lamiids</taxon>
        <taxon>Solanales</taxon>
        <taxon>Solanaceae</taxon>
        <taxon>Solanoideae</taxon>
        <taxon>Solaneae</taxon>
        <taxon>Solanum</taxon>
    </lineage>
</organism>
<dbReference type="Proteomes" id="UP000011115">
    <property type="component" value="Unassembled WGS sequence"/>
</dbReference>
<name>M1DBX1_SOLTU</name>
<reference evidence="3" key="1">
    <citation type="journal article" date="2011" name="Nature">
        <title>Genome sequence and analysis of the tuber crop potato.</title>
        <authorList>
            <consortium name="The Potato Genome Sequencing Consortium"/>
        </authorList>
    </citation>
    <scope>NUCLEOTIDE SEQUENCE [LARGE SCALE GENOMIC DNA]</scope>
    <source>
        <strain evidence="3">cv. DM1-3 516 R44</strain>
    </source>
</reference>
<evidence type="ECO:0000313" key="3">
    <source>
        <dbReference type="Proteomes" id="UP000011115"/>
    </source>
</evidence>
<dbReference type="HOGENOM" id="CLU_2201664_0_0_1"/>
<reference evidence="2" key="2">
    <citation type="submission" date="2015-06" db="UniProtKB">
        <authorList>
            <consortium name="EnsemblPlants"/>
        </authorList>
    </citation>
    <scope>IDENTIFICATION</scope>
    <source>
        <strain evidence="2">DM1-3 516 R44</strain>
    </source>
</reference>